<dbReference type="PRINTS" id="PR00176">
    <property type="entry name" value="NANEUSMPORT"/>
</dbReference>
<dbReference type="GO" id="GO:0046872">
    <property type="term" value="F:metal ion binding"/>
    <property type="evidence" value="ECO:0007669"/>
    <property type="project" value="UniProtKB-KW"/>
</dbReference>
<dbReference type="PROSITE" id="PS00754">
    <property type="entry name" value="NA_NEUROTRAN_SYMP_2"/>
    <property type="match status" value="1"/>
</dbReference>
<keyword evidence="7" id="KW-0325">Glycoprotein</keyword>
<comment type="similarity">
    <text evidence="2 10">Belongs to the sodium:neurotransmitter symporter (SNF) (TC 2.A.22) family.</text>
</comment>
<dbReference type="PANTHER" id="PTHR11616">
    <property type="entry name" value="SODIUM/CHLORIDE DEPENDENT TRANSPORTER"/>
    <property type="match status" value="1"/>
</dbReference>
<keyword evidence="14" id="KW-1185">Reference proteome</keyword>
<evidence type="ECO:0000256" key="8">
    <source>
        <dbReference type="PIRSR" id="PIRSR600175-1"/>
    </source>
</evidence>
<evidence type="ECO:0000256" key="5">
    <source>
        <dbReference type="ARBA" id="ARBA00022989"/>
    </source>
</evidence>
<dbReference type="AlphaFoldDB" id="A0A183KWF9"/>
<feature type="compositionally biased region" description="Polar residues" evidence="11">
    <location>
        <begin position="1"/>
        <end position="12"/>
    </location>
</feature>
<accession>A0A183KWF9</accession>
<dbReference type="PROSITE" id="PS50267">
    <property type="entry name" value="NA_NEUROTRAN_SYMP_3"/>
    <property type="match status" value="1"/>
</dbReference>
<name>A0A183KWF9_9TREM</name>
<gene>
    <name evidence="13" type="ORF">SCUD_LOCUS19403</name>
</gene>
<keyword evidence="4 10" id="KW-0812">Transmembrane</keyword>
<evidence type="ECO:0000256" key="1">
    <source>
        <dbReference type="ARBA" id="ARBA00004141"/>
    </source>
</evidence>
<dbReference type="GO" id="GO:0005886">
    <property type="term" value="C:plasma membrane"/>
    <property type="evidence" value="ECO:0007669"/>
    <property type="project" value="TreeGrafter"/>
</dbReference>
<dbReference type="EMBL" id="UZAK01042448">
    <property type="protein sequence ID" value="VDP69006.1"/>
    <property type="molecule type" value="Genomic_DNA"/>
</dbReference>
<dbReference type="SUPFAM" id="SSF161070">
    <property type="entry name" value="SNF-like"/>
    <property type="match status" value="1"/>
</dbReference>
<feature type="binding site" evidence="8">
    <location>
        <position position="74"/>
    </location>
    <ligand>
        <name>Na(+)</name>
        <dbReference type="ChEBI" id="CHEBI:29101"/>
        <label>1</label>
    </ligand>
</feature>
<feature type="binding site" evidence="8">
    <location>
        <position position="79"/>
    </location>
    <ligand>
        <name>Na(+)</name>
        <dbReference type="ChEBI" id="CHEBI:29101"/>
        <label>1</label>
    </ligand>
</feature>
<evidence type="ECO:0000256" key="9">
    <source>
        <dbReference type="PIRSR" id="PIRSR600175-2"/>
    </source>
</evidence>
<evidence type="ECO:0000313" key="14">
    <source>
        <dbReference type="Proteomes" id="UP000279833"/>
    </source>
</evidence>
<evidence type="ECO:0000313" key="15">
    <source>
        <dbReference type="WBParaSite" id="SCUD_0001940601-mRNA-1"/>
    </source>
</evidence>
<feature type="binding site" evidence="8">
    <location>
        <position position="75"/>
    </location>
    <ligand>
        <name>Na(+)</name>
        <dbReference type="ChEBI" id="CHEBI:29101"/>
        <label>1</label>
    </ligand>
</feature>
<organism evidence="15">
    <name type="scientific">Schistosoma curassoni</name>
    <dbReference type="NCBI Taxonomy" id="6186"/>
    <lineage>
        <taxon>Eukaryota</taxon>
        <taxon>Metazoa</taxon>
        <taxon>Spiralia</taxon>
        <taxon>Lophotrochozoa</taxon>
        <taxon>Platyhelminthes</taxon>
        <taxon>Trematoda</taxon>
        <taxon>Digenea</taxon>
        <taxon>Strigeidida</taxon>
        <taxon>Schistosomatoidea</taxon>
        <taxon>Schistosomatidae</taxon>
        <taxon>Schistosoma</taxon>
    </lineage>
</organism>
<dbReference type="GO" id="GO:0005283">
    <property type="term" value="F:amino acid:sodium symporter activity"/>
    <property type="evidence" value="ECO:0007669"/>
    <property type="project" value="TreeGrafter"/>
</dbReference>
<keyword evidence="5 12" id="KW-1133">Transmembrane helix</keyword>
<dbReference type="InterPro" id="IPR037272">
    <property type="entry name" value="SNS_sf"/>
</dbReference>
<reference evidence="15" key="1">
    <citation type="submission" date="2016-06" db="UniProtKB">
        <authorList>
            <consortium name="WormBaseParasite"/>
        </authorList>
    </citation>
    <scope>IDENTIFICATION</scope>
</reference>
<keyword evidence="9" id="KW-1015">Disulfide bond</keyword>
<dbReference type="PANTHER" id="PTHR11616:SF321">
    <property type="entry name" value="SODIUM-DEPENDENT NUTRIENT AMINO ACID TRANSPORTER 1-RELATED"/>
    <property type="match status" value="1"/>
</dbReference>
<protein>
    <recommendedName>
        <fullName evidence="10">Transporter</fullName>
    </recommendedName>
</protein>
<dbReference type="STRING" id="6186.A0A183KWF9"/>
<evidence type="ECO:0000256" key="2">
    <source>
        <dbReference type="ARBA" id="ARBA00006459"/>
    </source>
</evidence>
<evidence type="ECO:0000256" key="3">
    <source>
        <dbReference type="ARBA" id="ARBA00022448"/>
    </source>
</evidence>
<dbReference type="Pfam" id="PF00209">
    <property type="entry name" value="SNF"/>
    <property type="match status" value="1"/>
</dbReference>
<feature type="transmembrane region" description="Helical" evidence="12">
    <location>
        <begin position="95"/>
        <end position="117"/>
    </location>
</feature>
<keyword evidence="6 12" id="KW-0472">Membrane</keyword>
<sequence>MNSENASNPQEVNKTRNHVPTLMLTDENSGEACKITVKDEKGDEVDVRYDSEKQQARGGWNGKLEFVMTCIGYAVGLGNVWRFPYLCHKNGGGAFLIPYCLMLILLGLPLFFLEFAFGQFASLGPISVWNISPLFKGIGYAMVILSWILVVYYQIVVAHCLYFLCASFTSRLPWTDCDPSWSSPNCMDASRGKCYQ</sequence>
<keyword evidence="3 10" id="KW-0813">Transport</keyword>
<evidence type="ECO:0000256" key="7">
    <source>
        <dbReference type="ARBA" id="ARBA00023180"/>
    </source>
</evidence>
<reference evidence="13 14" key="2">
    <citation type="submission" date="2018-11" db="EMBL/GenBank/DDBJ databases">
        <authorList>
            <consortium name="Pathogen Informatics"/>
        </authorList>
    </citation>
    <scope>NUCLEOTIDE SEQUENCE [LARGE SCALE GENOMIC DNA]</scope>
    <source>
        <strain evidence="13">Dakar</strain>
        <strain evidence="14">Dakar, Senegal</strain>
    </source>
</reference>
<feature type="region of interest" description="Disordered" evidence="11">
    <location>
        <begin position="1"/>
        <end position="20"/>
    </location>
</feature>
<evidence type="ECO:0000256" key="4">
    <source>
        <dbReference type="ARBA" id="ARBA00022692"/>
    </source>
</evidence>
<dbReference type="GO" id="GO:0089718">
    <property type="term" value="P:amino acid import across plasma membrane"/>
    <property type="evidence" value="ECO:0007669"/>
    <property type="project" value="TreeGrafter"/>
</dbReference>
<keyword evidence="8" id="KW-0915">Sodium</keyword>
<feature type="binding site" evidence="8">
    <location>
        <position position="72"/>
    </location>
    <ligand>
        <name>Na(+)</name>
        <dbReference type="ChEBI" id="CHEBI:29101"/>
        <label>1</label>
    </ligand>
</feature>
<dbReference type="WBParaSite" id="SCUD_0001940601-mRNA-1">
    <property type="protein sequence ID" value="SCUD_0001940601-mRNA-1"/>
    <property type="gene ID" value="SCUD_0001940601"/>
</dbReference>
<dbReference type="Proteomes" id="UP000279833">
    <property type="component" value="Unassembled WGS sequence"/>
</dbReference>
<evidence type="ECO:0000256" key="11">
    <source>
        <dbReference type="SAM" id="MobiDB-lite"/>
    </source>
</evidence>
<proteinExistence type="inferred from homology"/>
<dbReference type="PROSITE" id="PS00610">
    <property type="entry name" value="NA_NEUROTRAN_SYMP_1"/>
    <property type="match status" value="1"/>
</dbReference>
<keyword evidence="8" id="KW-0479">Metal-binding</keyword>
<comment type="subcellular location">
    <subcellularLocation>
        <location evidence="1">Membrane</location>
        <topology evidence="1">Multi-pass membrane protein</topology>
    </subcellularLocation>
</comment>
<evidence type="ECO:0000256" key="10">
    <source>
        <dbReference type="RuleBase" id="RU003732"/>
    </source>
</evidence>
<dbReference type="InterPro" id="IPR000175">
    <property type="entry name" value="Na/ntran_symport"/>
</dbReference>
<keyword evidence="10" id="KW-0769">Symport</keyword>
<evidence type="ECO:0000313" key="13">
    <source>
        <dbReference type="EMBL" id="VDP69006.1"/>
    </source>
</evidence>
<evidence type="ECO:0000256" key="6">
    <source>
        <dbReference type="ARBA" id="ARBA00023136"/>
    </source>
</evidence>
<feature type="disulfide bond" evidence="9">
    <location>
        <begin position="177"/>
        <end position="186"/>
    </location>
</feature>
<feature type="transmembrane region" description="Helical" evidence="12">
    <location>
        <begin position="137"/>
        <end position="164"/>
    </location>
</feature>
<evidence type="ECO:0000256" key="12">
    <source>
        <dbReference type="SAM" id="Phobius"/>
    </source>
</evidence>